<reference evidence="1" key="2">
    <citation type="journal article" date="2022" name="New Phytol.">
        <title>Evolutionary transition to the ectomycorrhizal habit in the genomes of a hyperdiverse lineage of mushroom-forming fungi.</title>
        <authorList>
            <person name="Looney B."/>
            <person name="Miyauchi S."/>
            <person name="Morin E."/>
            <person name="Drula E."/>
            <person name="Courty P.E."/>
            <person name="Kohler A."/>
            <person name="Kuo A."/>
            <person name="LaButti K."/>
            <person name="Pangilinan J."/>
            <person name="Lipzen A."/>
            <person name="Riley R."/>
            <person name="Andreopoulos W."/>
            <person name="He G."/>
            <person name="Johnson J."/>
            <person name="Nolan M."/>
            <person name="Tritt A."/>
            <person name="Barry K.W."/>
            <person name="Grigoriev I.V."/>
            <person name="Nagy L.G."/>
            <person name="Hibbett D."/>
            <person name="Henrissat B."/>
            <person name="Matheny P.B."/>
            <person name="Labbe J."/>
            <person name="Martin F.M."/>
        </authorList>
    </citation>
    <scope>NUCLEOTIDE SEQUENCE</scope>
    <source>
        <strain evidence="1">FP105234-sp</strain>
    </source>
</reference>
<accession>A0ACB8S6L8</accession>
<proteinExistence type="predicted"/>
<dbReference type="EMBL" id="MU275849">
    <property type="protein sequence ID" value="KAI0051899.1"/>
    <property type="molecule type" value="Genomic_DNA"/>
</dbReference>
<name>A0ACB8S6L8_9AGAM</name>
<sequence length="414" mass="45209">MSSNAPPPSAAAGSSAESQAAAFASDPRVHFDTQSATWRFEDDDGDEQEYDPVKGAWFPVVDEDLVRTQQAAYSVAGVDEEAPAAPVAKRINKKRKEPEDYTSSTLGQPGPSIKRGKGSTKAQGSNGGTAPERKSKNTAVYVSHIPVDATFDEVVERFSKCGVIEEDDEGEPKVKLYARDDGTFSGEALVVYFKEDSVTLAINILDDADLRVGDTGTRMKVVKADFSHKHEGGGTAAADGSAPKLRKTVDKKKASRRIGKMQKKLAEWVDEDNFGPAITENDQREGPNKNSRVVVLKHMFTLKELDEDLSLLLDLKEDVREECETLGEVTNVVLYDKEPDGIMTVKFREPLSAQACILKMHGRFFAGRKIEASLWAGKQSFKRSGAGEDIDDAGEEGEKGRLDAFAQWLLTEGD</sequence>
<organism evidence="1 2">
    <name type="scientific">Auriscalpium vulgare</name>
    <dbReference type="NCBI Taxonomy" id="40419"/>
    <lineage>
        <taxon>Eukaryota</taxon>
        <taxon>Fungi</taxon>
        <taxon>Dikarya</taxon>
        <taxon>Basidiomycota</taxon>
        <taxon>Agaricomycotina</taxon>
        <taxon>Agaricomycetes</taxon>
        <taxon>Russulales</taxon>
        <taxon>Auriscalpiaceae</taxon>
        <taxon>Auriscalpium</taxon>
    </lineage>
</organism>
<evidence type="ECO:0000313" key="1">
    <source>
        <dbReference type="EMBL" id="KAI0051899.1"/>
    </source>
</evidence>
<dbReference type="Proteomes" id="UP000814033">
    <property type="component" value="Unassembled WGS sequence"/>
</dbReference>
<gene>
    <name evidence="1" type="ORF">FA95DRAFT_1484447</name>
</gene>
<protein>
    <submittedName>
        <fullName evidence="1">Uncharacterized protein</fullName>
    </submittedName>
</protein>
<reference evidence="1" key="1">
    <citation type="submission" date="2021-02" db="EMBL/GenBank/DDBJ databases">
        <authorList>
            <consortium name="DOE Joint Genome Institute"/>
            <person name="Ahrendt S."/>
            <person name="Looney B.P."/>
            <person name="Miyauchi S."/>
            <person name="Morin E."/>
            <person name="Drula E."/>
            <person name="Courty P.E."/>
            <person name="Chicoki N."/>
            <person name="Fauchery L."/>
            <person name="Kohler A."/>
            <person name="Kuo A."/>
            <person name="Labutti K."/>
            <person name="Pangilinan J."/>
            <person name="Lipzen A."/>
            <person name="Riley R."/>
            <person name="Andreopoulos W."/>
            <person name="He G."/>
            <person name="Johnson J."/>
            <person name="Barry K.W."/>
            <person name="Grigoriev I.V."/>
            <person name="Nagy L."/>
            <person name="Hibbett D."/>
            <person name="Henrissat B."/>
            <person name="Matheny P.B."/>
            <person name="Labbe J."/>
            <person name="Martin F."/>
        </authorList>
    </citation>
    <scope>NUCLEOTIDE SEQUENCE</scope>
    <source>
        <strain evidence="1">FP105234-sp</strain>
    </source>
</reference>
<evidence type="ECO:0000313" key="2">
    <source>
        <dbReference type="Proteomes" id="UP000814033"/>
    </source>
</evidence>
<comment type="caution">
    <text evidence="1">The sequence shown here is derived from an EMBL/GenBank/DDBJ whole genome shotgun (WGS) entry which is preliminary data.</text>
</comment>
<keyword evidence="2" id="KW-1185">Reference proteome</keyword>